<evidence type="ECO:0000313" key="6">
    <source>
        <dbReference type="Proteomes" id="UP000656319"/>
    </source>
</evidence>
<organism evidence="5 6">
    <name type="scientific">Paraburkholderia hiiakae</name>
    <dbReference type="NCBI Taxonomy" id="1081782"/>
    <lineage>
        <taxon>Bacteria</taxon>
        <taxon>Pseudomonadati</taxon>
        <taxon>Pseudomonadota</taxon>
        <taxon>Betaproteobacteria</taxon>
        <taxon>Burkholderiales</taxon>
        <taxon>Burkholderiaceae</taxon>
        <taxon>Paraburkholderia</taxon>
    </lineage>
</organism>
<dbReference type="EMBL" id="CAJHCQ010000002">
    <property type="protein sequence ID" value="CAD6520247.1"/>
    <property type="molecule type" value="Genomic_DNA"/>
</dbReference>
<proteinExistence type="inferred from homology"/>
<dbReference type="RefSeq" id="WP_201695026.1">
    <property type="nucleotide sequence ID" value="NZ_CAJHCQ010000002.1"/>
</dbReference>
<dbReference type="InterPro" id="IPR015168">
    <property type="entry name" value="SsuA/THI5"/>
</dbReference>
<evidence type="ECO:0000256" key="1">
    <source>
        <dbReference type="ARBA" id="ARBA00004418"/>
    </source>
</evidence>
<keyword evidence="6" id="KW-1185">Reference proteome</keyword>
<dbReference type="Gene3D" id="3.40.190.10">
    <property type="entry name" value="Periplasmic binding protein-like II"/>
    <property type="match status" value="2"/>
</dbReference>
<keyword evidence="3" id="KW-0732">Signal</keyword>
<evidence type="ECO:0000313" key="5">
    <source>
        <dbReference type="EMBL" id="CAD6520247.1"/>
    </source>
</evidence>
<sequence length="352" mass="37679">MKTTHVPFAIDAGEARHAKSAAPLRRWALGAATALTLATGLFAAGVQAANAAPLRIGYSDWPGWVAWQVAIDKGWFKEAGLDVKFDWFDYTASMDAFAANKLDAVLVTNGDALTMGANGAKNVMALITDYSNGNDMVIAKPPARKIQDLKGKKIGVEFGVVDHLLLLDALQRAGMKEGDVTLVNAKTNETPQVLASSDVSAVAAWQPNAGEAQRAVPGARPVFTSADEPGLIYDVLAVNPVSLAAHKADYEKLAKVWYRVVKYIDDPATQPDAVKIMAARVGLTPAQYLPLLKGTKLLTLPEAQQAYVKADGFRSLYGSSHTADAFNVKYQVYKTSQDVNAYVDPSLTSALK</sequence>
<evidence type="ECO:0000259" key="4">
    <source>
        <dbReference type="Pfam" id="PF09084"/>
    </source>
</evidence>
<evidence type="ECO:0000256" key="2">
    <source>
        <dbReference type="ARBA" id="ARBA00010742"/>
    </source>
</evidence>
<feature type="domain" description="SsuA/THI5-like" evidence="4">
    <location>
        <begin position="69"/>
        <end position="259"/>
    </location>
</feature>
<gene>
    <name evidence="5" type="ORF">LMG27952_01274</name>
</gene>
<protein>
    <recommendedName>
        <fullName evidence="4">SsuA/THI5-like domain-containing protein</fullName>
    </recommendedName>
</protein>
<comment type="similarity">
    <text evidence="2">Belongs to the bacterial solute-binding protein SsuA/TauA family.</text>
</comment>
<dbReference type="PANTHER" id="PTHR30024:SF47">
    <property type="entry name" value="TAURINE-BINDING PERIPLASMIC PROTEIN"/>
    <property type="match status" value="1"/>
</dbReference>
<name>A0ABM8NEE4_9BURK</name>
<accession>A0ABM8NEE4</accession>
<evidence type="ECO:0000256" key="3">
    <source>
        <dbReference type="ARBA" id="ARBA00022729"/>
    </source>
</evidence>
<reference evidence="5 6" key="1">
    <citation type="submission" date="2020-10" db="EMBL/GenBank/DDBJ databases">
        <authorList>
            <person name="Peeters C."/>
        </authorList>
    </citation>
    <scope>NUCLEOTIDE SEQUENCE [LARGE SCALE GENOMIC DNA]</scope>
    <source>
        <strain evidence="5 6">LMG 27952</strain>
    </source>
</reference>
<comment type="caution">
    <text evidence="5">The sequence shown here is derived from an EMBL/GenBank/DDBJ whole genome shotgun (WGS) entry which is preliminary data.</text>
</comment>
<dbReference type="PANTHER" id="PTHR30024">
    <property type="entry name" value="ALIPHATIC SULFONATES-BINDING PROTEIN-RELATED"/>
    <property type="match status" value="1"/>
</dbReference>
<dbReference type="CDD" id="cd13563">
    <property type="entry name" value="PBP2_SsuA_like_6"/>
    <property type="match status" value="1"/>
</dbReference>
<comment type="subcellular location">
    <subcellularLocation>
        <location evidence="1">Periplasm</location>
    </subcellularLocation>
</comment>
<dbReference type="Pfam" id="PF09084">
    <property type="entry name" value="NMT1"/>
    <property type="match status" value="1"/>
</dbReference>
<dbReference type="Proteomes" id="UP000656319">
    <property type="component" value="Unassembled WGS sequence"/>
</dbReference>
<dbReference type="SUPFAM" id="SSF53850">
    <property type="entry name" value="Periplasmic binding protein-like II"/>
    <property type="match status" value="1"/>
</dbReference>